<comment type="caution">
    <text evidence="6">The sequence shown here is derived from an EMBL/GenBank/DDBJ whole genome shotgun (WGS) entry which is preliminary data.</text>
</comment>
<proteinExistence type="inferred from homology"/>
<evidence type="ECO:0000313" key="7">
    <source>
        <dbReference type="Proteomes" id="UP001499884"/>
    </source>
</evidence>
<dbReference type="Gene3D" id="3.40.640.10">
    <property type="entry name" value="Type I PLP-dependent aspartate aminotransferase-like (Major domain)"/>
    <property type="match status" value="1"/>
</dbReference>
<dbReference type="Proteomes" id="UP001499884">
    <property type="component" value="Unassembled WGS sequence"/>
</dbReference>
<comment type="cofactor">
    <cofactor evidence="1">
        <name>pyridoxal 5'-phosphate</name>
        <dbReference type="ChEBI" id="CHEBI:597326"/>
    </cofactor>
</comment>
<dbReference type="InterPro" id="IPR015424">
    <property type="entry name" value="PyrdxlP-dep_Trfase"/>
</dbReference>
<dbReference type="SUPFAM" id="SSF53383">
    <property type="entry name" value="PLP-dependent transferases"/>
    <property type="match status" value="1"/>
</dbReference>
<keyword evidence="3" id="KW-0663">Pyridoxal phosphate</keyword>
<evidence type="ECO:0000256" key="1">
    <source>
        <dbReference type="ARBA" id="ARBA00001933"/>
    </source>
</evidence>
<name>A0ABP7EC84_9ACTN</name>
<dbReference type="PANTHER" id="PTHR48097:SF5">
    <property type="entry name" value="LOW SPECIFICITY L-THREONINE ALDOLASE"/>
    <property type="match status" value="1"/>
</dbReference>
<dbReference type="InterPro" id="IPR015422">
    <property type="entry name" value="PyrdxlP-dep_Trfase_small"/>
</dbReference>
<keyword evidence="7" id="KW-1185">Reference proteome</keyword>
<evidence type="ECO:0000256" key="2">
    <source>
        <dbReference type="ARBA" id="ARBA00006966"/>
    </source>
</evidence>
<evidence type="ECO:0000313" key="6">
    <source>
        <dbReference type="EMBL" id="GAA3717259.1"/>
    </source>
</evidence>
<dbReference type="EMBL" id="BAABEP010000005">
    <property type="protein sequence ID" value="GAA3717259.1"/>
    <property type="molecule type" value="Genomic_DNA"/>
</dbReference>
<dbReference type="Gene3D" id="3.90.1150.10">
    <property type="entry name" value="Aspartate Aminotransferase, domain 1"/>
    <property type="match status" value="1"/>
</dbReference>
<evidence type="ECO:0000259" key="5">
    <source>
        <dbReference type="Pfam" id="PF01212"/>
    </source>
</evidence>
<accession>A0ABP7EC84</accession>
<dbReference type="InterPro" id="IPR001597">
    <property type="entry name" value="ArAA_b-elim_lyase/Thr_aldolase"/>
</dbReference>
<gene>
    <name evidence="6" type="ORF">GCM10023082_13570</name>
</gene>
<dbReference type="Pfam" id="PF01212">
    <property type="entry name" value="Beta_elim_lyase"/>
    <property type="match status" value="1"/>
</dbReference>
<evidence type="ECO:0000256" key="4">
    <source>
        <dbReference type="SAM" id="MobiDB-lite"/>
    </source>
</evidence>
<protein>
    <submittedName>
        <fullName evidence="6">Low specificity L-threonine aldolase</fullName>
    </submittedName>
</protein>
<feature type="domain" description="Aromatic amino acid beta-eliminating lyase/threonine aldolase" evidence="5">
    <location>
        <begin position="31"/>
        <end position="316"/>
    </location>
</feature>
<organism evidence="6 7">
    <name type="scientific">Streptomyces tremellae</name>
    <dbReference type="NCBI Taxonomy" id="1124239"/>
    <lineage>
        <taxon>Bacteria</taxon>
        <taxon>Bacillati</taxon>
        <taxon>Actinomycetota</taxon>
        <taxon>Actinomycetes</taxon>
        <taxon>Kitasatosporales</taxon>
        <taxon>Streptomycetaceae</taxon>
        <taxon>Streptomyces</taxon>
    </lineage>
</organism>
<dbReference type="PANTHER" id="PTHR48097">
    <property type="entry name" value="L-THREONINE ALDOLASE-RELATED"/>
    <property type="match status" value="1"/>
</dbReference>
<sequence length="372" mass="39798">MADAGTEPTLNAAAAGETDARRHHDPAVRGFASDNYAGAHPEVLAALALANGGHQTAYGEDAYTAHLQDVVRGHFGPAAETFPVFNGTGSNVVALQSMADRWGGVICAESAHINTDEGGAPERVGALKLLTVPTPDGKLTPELVDRQAFGFDDEHRAMPQVVSVTQSTEYGTLYTPDEIRALCEHAHGHGMAVHLDGARIANAAASLAVPVREFTTDAGVDVVSFGGTKNGMVFGEAVVVLNPGAARAVKRLRKLSLQLPSKMRFVSVQLEALLAGDLWLRGARHGNAMARRLAEGVGAVDGVEILYPVQANGVFARLPHEVAVRLQKQFRFYFWDEARSEVRWMCSFDTTEDDVDSFVRALAEEMARETGA</sequence>
<feature type="region of interest" description="Disordered" evidence="4">
    <location>
        <begin position="1"/>
        <end position="24"/>
    </location>
</feature>
<evidence type="ECO:0000256" key="3">
    <source>
        <dbReference type="ARBA" id="ARBA00022898"/>
    </source>
</evidence>
<reference evidence="7" key="1">
    <citation type="journal article" date="2019" name="Int. J. Syst. Evol. Microbiol.">
        <title>The Global Catalogue of Microorganisms (GCM) 10K type strain sequencing project: providing services to taxonomists for standard genome sequencing and annotation.</title>
        <authorList>
            <consortium name="The Broad Institute Genomics Platform"/>
            <consortium name="The Broad Institute Genome Sequencing Center for Infectious Disease"/>
            <person name="Wu L."/>
            <person name="Ma J."/>
        </authorList>
    </citation>
    <scope>NUCLEOTIDE SEQUENCE [LARGE SCALE GENOMIC DNA]</scope>
    <source>
        <strain evidence="7">JCM 30846</strain>
    </source>
</reference>
<comment type="similarity">
    <text evidence="2">Belongs to the threonine aldolase family.</text>
</comment>
<dbReference type="CDD" id="cd06502">
    <property type="entry name" value="TA_like"/>
    <property type="match status" value="1"/>
</dbReference>
<dbReference type="InterPro" id="IPR015421">
    <property type="entry name" value="PyrdxlP-dep_Trfase_major"/>
</dbReference>
<dbReference type="RefSeq" id="WP_345642531.1">
    <property type="nucleotide sequence ID" value="NZ_BAABEP010000005.1"/>
</dbReference>